<accession>A0A9N9K3D8</accession>
<dbReference type="EMBL" id="CAJVPY010045012">
    <property type="protein sequence ID" value="CAG8809371.1"/>
    <property type="molecule type" value="Genomic_DNA"/>
</dbReference>
<gene>
    <name evidence="1" type="ORF">DERYTH_LOCUS25087</name>
</gene>
<proteinExistence type="predicted"/>
<dbReference type="Proteomes" id="UP000789405">
    <property type="component" value="Unassembled WGS sequence"/>
</dbReference>
<feature type="non-terminal residue" evidence="1">
    <location>
        <position position="98"/>
    </location>
</feature>
<comment type="caution">
    <text evidence="1">The sequence shown here is derived from an EMBL/GenBank/DDBJ whole genome shotgun (WGS) entry which is preliminary data.</text>
</comment>
<evidence type="ECO:0000313" key="2">
    <source>
        <dbReference type="Proteomes" id="UP000789405"/>
    </source>
</evidence>
<reference evidence="1" key="1">
    <citation type="submission" date="2021-06" db="EMBL/GenBank/DDBJ databases">
        <authorList>
            <person name="Kallberg Y."/>
            <person name="Tangrot J."/>
            <person name="Rosling A."/>
        </authorList>
    </citation>
    <scope>NUCLEOTIDE SEQUENCE</scope>
    <source>
        <strain evidence="1">MA453B</strain>
    </source>
</reference>
<organism evidence="1 2">
    <name type="scientific">Dentiscutata erythropus</name>
    <dbReference type="NCBI Taxonomy" id="1348616"/>
    <lineage>
        <taxon>Eukaryota</taxon>
        <taxon>Fungi</taxon>
        <taxon>Fungi incertae sedis</taxon>
        <taxon>Mucoromycota</taxon>
        <taxon>Glomeromycotina</taxon>
        <taxon>Glomeromycetes</taxon>
        <taxon>Diversisporales</taxon>
        <taxon>Gigasporaceae</taxon>
        <taxon>Dentiscutata</taxon>
    </lineage>
</organism>
<keyword evidence="2" id="KW-1185">Reference proteome</keyword>
<name>A0A9N9K3D8_9GLOM</name>
<dbReference type="AlphaFoldDB" id="A0A9N9K3D8"/>
<evidence type="ECO:0000313" key="1">
    <source>
        <dbReference type="EMBL" id="CAG8809371.1"/>
    </source>
</evidence>
<sequence length="98" mass="11635">MDKSFQDFMITDKQDLLIENSFNTEKIYSSTNKKLQQSSVVKPSFDYETLLSENKRLESDIKTLNLQSVLQQQNMKLMEEKLVYNDSTLRFFMDLHKV</sequence>
<protein>
    <submittedName>
        <fullName evidence="1">10626_t:CDS:1</fullName>
    </submittedName>
</protein>